<evidence type="ECO:0000256" key="13">
    <source>
        <dbReference type="SAM" id="MobiDB-lite"/>
    </source>
</evidence>
<evidence type="ECO:0000259" key="15">
    <source>
        <dbReference type="Pfam" id="PF26138"/>
    </source>
</evidence>
<comment type="function">
    <text evidence="12">Transposase-derived protein that may have nuclease activity. Does not have transposase activity.</text>
</comment>
<evidence type="ECO:0000256" key="11">
    <source>
        <dbReference type="ARBA" id="ARBA00030126"/>
    </source>
</evidence>
<keyword evidence="10" id="KW-0539">Nucleus</keyword>
<keyword evidence="8" id="KW-0479">Metal-binding</keyword>
<dbReference type="PANTHER" id="PTHR22930">
    <property type="match status" value="1"/>
</dbReference>
<protein>
    <recommendedName>
        <fullName evidence="5">Putative nuclease HARBI1</fullName>
    </recommendedName>
    <alternativeName>
        <fullName evidence="11">Harbinger transposase-derived nuclease</fullName>
    </alternativeName>
</protein>
<organism evidence="16 20">
    <name type="scientific">Parnassius mnemosyne</name>
    <name type="common">clouded apollo</name>
    <dbReference type="NCBI Taxonomy" id="213953"/>
    <lineage>
        <taxon>Eukaryota</taxon>
        <taxon>Metazoa</taxon>
        <taxon>Ecdysozoa</taxon>
        <taxon>Arthropoda</taxon>
        <taxon>Hexapoda</taxon>
        <taxon>Insecta</taxon>
        <taxon>Pterygota</taxon>
        <taxon>Neoptera</taxon>
        <taxon>Endopterygota</taxon>
        <taxon>Lepidoptera</taxon>
        <taxon>Glossata</taxon>
        <taxon>Ditrysia</taxon>
        <taxon>Papilionoidea</taxon>
        <taxon>Papilionidae</taxon>
        <taxon>Parnassiinae</taxon>
        <taxon>Parnassini</taxon>
        <taxon>Parnassius</taxon>
        <taxon>Driopa</taxon>
    </lineage>
</organism>
<dbReference type="Pfam" id="PF13359">
    <property type="entry name" value="DDE_Tnp_4"/>
    <property type="match status" value="1"/>
</dbReference>
<dbReference type="EMBL" id="CAVLGL010000137">
    <property type="protein sequence ID" value="CAK1601738.1"/>
    <property type="molecule type" value="Genomic_DNA"/>
</dbReference>
<dbReference type="InterPro" id="IPR045249">
    <property type="entry name" value="HARBI1-like"/>
</dbReference>
<dbReference type="InterPro" id="IPR027806">
    <property type="entry name" value="HARBI1_dom"/>
</dbReference>
<evidence type="ECO:0000313" key="20">
    <source>
        <dbReference type="Proteomes" id="UP001314205"/>
    </source>
</evidence>
<evidence type="ECO:0000256" key="3">
    <source>
        <dbReference type="ARBA" id="ARBA00004496"/>
    </source>
</evidence>
<evidence type="ECO:0000256" key="5">
    <source>
        <dbReference type="ARBA" id="ARBA00015519"/>
    </source>
</evidence>
<feature type="region of interest" description="Disordered" evidence="13">
    <location>
        <begin position="321"/>
        <end position="343"/>
    </location>
</feature>
<evidence type="ECO:0000313" key="19">
    <source>
        <dbReference type="EMBL" id="CAK1601738.1"/>
    </source>
</evidence>
<dbReference type="PANTHER" id="PTHR22930:SF289">
    <property type="entry name" value="DDE TNP4 DOMAIN-CONTAINING PROTEIN-RELATED"/>
    <property type="match status" value="1"/>
</dbReference>
<accession>A0AAV1KPR7</accession>
<dbReference type="InterPro" id="IPR026103">
    <property type="entry name" value="HARBI1_animal"/>
</dbReference>
<keyword evidence="6" id="KW-0963">Cytoplasm</keyword>
<feature type="domain" description="DDE Tnp4" evidence="14">
    <location>
        <begin position="153"/>
        <end position="307"/>
    </location>
</feature>
<comment type="cofactor">
    <cofactor evidence="1">
        <name>a divalent metal cation</name>
        <dbReference type="ChEBI" id="CHEBI:60240"/>
    </cofactor>
</comment>
<dbReference type="GO" id="GO:0004518">
    <property type="term" value="F:nuclease activity"/>
    <property type="evidence" value="ECO:0007669"/>
    <property type="project" value="UniProtKB-KW"/>
</dbReference>
<dbReference type="PRINTS" id="PR02086">
    <property type="entry name" value="PUTNUCHARBI1"/>
</dbReference>
<evidence type="ECO:0000256" key="7">
    <source>
        <dbReference type="ARBA" id="ARBA00022722"/>
    </source>
</evidence>
<proteinExistence type="inferred from homology"/>
<keyword evidence="9" id="KW-0378">Hydrolase</keyword>
<evidence type="ECO:0000259" key="14">
    <source>
        <dbReference type="Pfam" id="PF13359"/>
    </source>
</evidence>
<evidence type="ECO:0000256" key="12">
    <source>
        <dbReference type="ARBA" id="ARBA00045850"/>
    </source>
</evidence>
<dbReference type="GO" id="GO:0016787">
    <property type="term" value="F:hydrolase activity"/>
    <property type="evidence" value="ECO:0007669"/>
    <property type="project" value="UniProtKB-KW"/>
</dbReference>
<dbReference type="GO" id="GO:0046872">
    <property type="term" value="F:metal ion binding"/>
    <property type="evidence" value="ECO:0007669"/>
    <property type="project" value="UniProtKB-KW"/>
</dbReference>
<feature type="domain" description="DUF8040" evidence="15">
    <location>
        <begin position="39"/>
        <end position="114"/>
    </location>
</feature>
<keyword evidence="7" id="KW-0540">Nuclease</keyword>
<evidence type="ECO:0000256" key="2">
    <source>
        <dbReference type="ARBA" id="ARBA00004123"/>
    </source>
</evidence>
<evidence type="ECO:0000313" key="17">
    <source>
        <dbReference type="EMBL" id="CAK1597620.1"/>
    </source>
</evidence>
<dbReference type="AlphaFoldDB" id="A0AAV1KPR7"/>
<keyword evidence="20" id="KW-1185">Reference proteome</keyword>
<dbReference type="InterPro" id="IPR058353">
    <property type="entry name" value="DUF8040"/>
</dbReference>
<evidence type="ECO:0000313" key="18">
    <source>
        <dbReference type="EMBL" id="CAK1598087.1"/>
    </source>
</evidence>
<feature type="compositionally biased region" description="Low complexity" evidence="13">
    <location>
        <begin position="331"/>
        <end position="341"/>
    </location>
</feature>
<evidence type="ECO:0000256" key="1">
    <source>
        <dbReference type="ARBA" id="ARBA00001968"/>
    </source>
</evidence>
<evidence type="ECO:0000313" key="16">
    <source>
        <dbReference type="EMBL" id="CAK1583867.1"/>
    </source>
</evidence>
<dbReference type="EMBL" id="CAVLGL010000057">
    <property type="protein sequence ID" value="CAK1583867.1"/>
    <property type="molecule type" value="Genomic_DNA"/>
</dbReference>
<comment type="subcellular location">
    <subcellularLocation>
        <location evidence="3">Cytoplasm</location>
    </subcellularLocation>
    <subcellularLocation>
        <location evidence="2">Nucleus</location>
    </subcellularLocation>
</comment>
<reference evidence="16 20" key="1">
    <citation type="submission" date="2023-11" db="EMBL/GenBank/DDBJ databases">
        <authorList>
            <person name="Hedman E."/>
            <person name="Englund M."/>
            <person name="Stromberg M."/>
            <person name="Nyberg Akerstrom W."/>
            <person name="Nylinder S."/>
            <person name="Jareborg N."/>
            <person name="Kallberg Y."/>
            <person name="Kronander E."/>
        </authorList>
    </citation>
    <scope>NUCLEOTIDE SEQUENCE [LARGE SCALE GENOMIC DNA]</scope>
</reference>
<evidence type="ECO:0000256" key="9">
    <source>
        <dbReference type="ARBA" id="ARBA00022801"/>
    </source>
</evidence>
<dbReference type="Proteomes" id="UP001314205">
    <property type="component" value="Unassembled WGS sequence"/>
</dbReference>
<comment type="caution">
    <text evidence="16">The sequence shown here is derived from an EMBL/GenBank/DDBJ whole genome shotgun (WGS) entry which is preliminary data.</text>
</comment>
<evidence type="ECO:0000256" key="6">
    <source>
        <dbReference type="ARBA" id="ARBA00022490"/>
    </source>
</evidence>
<comment type="similarity">
    <text evidence="4">Belongs to the HARBI1 family.</text>
</comment>
<dbReference type="EMBL" id="CAVLGL010000097">
    <property type="protein sequence ID" value="CAK1598087.1"/>
    <property type="molecule type" value="Genomic_DNA"/>
</dbReference>
<evidence type="ECO:0000256" key="8">
    <source>
        <dbReference type="ARBA" id="ARBA00022723"/>
    </source>
</evidence>
<evidence type="ECO:0000256" key="4">
    <source>
        <dbReference type="ARBA" id="ARBA00006958"/>
    </source>
</evidence>
<gene>
    <name evidence="17" type="ORF">PARMNEM_LOCUS16789</name>
    <name evidence="18" type="ORF">PARMNEM_LOCUS17133</name>
    <name evidence="19" type="ORF">PARMNEM_LOCUS20332</name>
    <name evidence="16" type="ORF">PARMNEM_LOCUS5213</name>
</gene>
<name>A0AAV1KPR7_9NEOP</name>
<dbReference type="GO" id="GO:0005737">
    <property type="term" value="C:cytoplasm"/>
    <property type="evidence" value="ECO:0007669"/>
    <property type="project" value="UniProtKB-SubCell"/>
</dbReference>
<evidence type="ECO:0000256" key="10">
    <source>
        <dbReference type="ARBA" id="ARBA00023242"/>
    </source>
</evidence>
<dbReference type="Pfam" id="PF26138">
    <property type="entry name" value="DUF8040"/>
    <property type="match status" value="1"/>
</dbReference>
<sequence length="361" mass="41878">MHTLRLLRAAHNESVWLRRQKRYNYRQTMESVEDMPELLFVEHFRLNKSTFRRLCNDLRVHTSLRGSKEIPLKIKVLTALNFLATGSYQRIVGVSQNLTQRTTSRCVRQVVDALNHPTLMSKWIQFPQTVQERSLIKEEFQRKYNLPGVIGCIDCTHIAIVKPSEEEHAFYNRKGYHSLNVQMVCDHNLKIMNINAKFGGATHDSHIWSSSLVEPYMRHLHESGEHVWLLGDSGYPQRPWLMTPILNAPHGSREELYTTRHVQARTCIERCFGLLKTRWRCLLRDRVLHYHPNVASKITLACCVLHNISLHAHLPAPSDIPVTTVDDNDDSSTQTTQSTTTENRNELIRGRAMLNYLISRL</sequence>
<dbReference type="GO" id="GO:0005634">
    <property type="term" value="C:nucleus"/>
    <property type="evidence" value="ECO:0007669"/>
    <property type="project" value="UniProtKB-SubCell"/>
</dbReference>
<dbReference type="EMBL" id="CAVLGL010000095">
    <property type="protein sequence ID" value="CAK1597620.1"/>
    <property type="molecule type" value="Genomic_DNA"/>
</dbReference>